<keyword evidence="5" id="KW-0378">Hydrolase</keyword>
<dbReference type="GO" id="GO:0003924">
    <property type="term" value="F:GTPase activity"/>
    <property type="evidence" value="ECO:0007669"/>
    <property type="project" value="InterPro"/>
</dbReference>
<feature type="compositionally biased region" description="Basic and acidic residues" evidence="3">
    <location>
        <begin position="1"/>
        <end position="10"/>
    </location>
</feature>
<evidence type="ECO:0000313" key="6">
    <source>
        <dbReference type="Proteomes" id="UP000799441"/>
    </source>
</evidence>
<dbReference type="InterPro" id="IPR045063">
    <property type="entry name" value="Dynamin_N"/>
</dbReference>
<dbReference type="Gene3D" id="1.20.120.1240">
    <property type="entry name" value="Dynamin, middle domain"/>
    <property type="match status" value="1"/>
</dbReference>
<dbReference type="OrthoDB" id="5061070at2759"/>
<feature type="compositionally biased region" description="Low complexity" evidence="3">
    <location>
        <begin position="42"/>
        <end position="63"/>
    </location>
</feature>
<dbReference type="PANTHER" id="PTHR11566">
    <property type="entry name" value="DYNAMIN"/>
    <property type="match status" value="1"/>
</dbReference>
<sequence length="839" mass="93724">MEERLDDETARTTSPGTAISPDADNVRSTSATPNPPPSNGCSDSVPNAAASSNNSTDPDAADAMSNLTSHGRELIKTIQKIETMGIDTTLPSLPKFVVIGDQSAGKSSIIEAACEISLPRSHGTCTRCPFHIMTSASKANDITTWSCKVSLHKRYAYDSRSRKPQRSLLQHWDPQDLEVIDFATTTSRDALKDILRRAQLAVLNPQLNAMNFVTGDVNYEESGVGFSPNVIMVEIEGSRLPELSFYDLPGAINAVARKEDQYLVSVVEQLIKHYLQDRKALVLLACGADQDIETSTAFRFLRQEDATGRCMGVLTKPDLVVPSAAKARTIHAMMSGERFELGDSWFITKQMSQEELDLEEGLGRQEGGVSHADARRREDEFFTAWLKEAWCAKLSDFKDRCGITQLQAAISQKLTTHIIEELPEIERRVQQRLETVEGYLAGLPSPPMYPSIMVHNLINEIQSNIRNSIVGYSEQNEFRQQYRTMFTQARAAMRDAKPQVDVKTPGYQAFQSIVDDDDDDDDGDEPMQTPTPAQVRATKRRKRADGTPTPAPFTPSPTKVNKHPATTTFGLGEVRERYERGNMSGLQGQLNPKVTEALALQTLKIIPKMINALLAGVKKLGSSMIRNAIDRALDSRHDTKMYSEASKCVQMFWDRLALKQQTDVQHLLQCEMRKAVTYQVGQRAREHDELLAQRQLQRVNEYFDGLDLKGQRVPASEGRIAKLQDVKWVKEHLGNDDFAQEIFAMSLVLDYYNVATGRILDTVAVLLDNGLLQHLHRETLGKLLEGLRAHDNDSCAELLADDPQREQERLRLMCEKEKLLQALQELQSLPARTSGAKVE</sequence>
<dbReference type="CDD" id="cd08771">
    <property type="entry name" value="DLP_1"/>
    <property type="match status" value="1"/>
</dbReference>
<evidence type="ECO:0000259" key="4">
    <source>
        <dbReference type="PROSITE" id="PS51388"/>
    </source>
</evidence>
<keyword evidence="1" id="KW-0547">Nucleotide-binding</keyword>
<dbReference type="SMART" id="SM00053">
    <property type="entry name" value="DYNc"/>
    <property type="match status" value="1"/>
</dbReference>
<dbReference type="PRINTS" id="PR00195">
    <property type="entry name" value="DYNAMIN"/>
</dbReference>
<organism evidence="5 6">
    <name type="scientific">Polychaeton citri CBS 116435</name>
    <dbReference type="NCBI Taxonomy" id="1314669"/>
    <lineage>
        <taxon>Eukaryota</taxon>
        <taxon>Fungi</taxon>
        <taxon>Dikarya</taxon>
        <taxon>Ascomycota</taxon>
        <taxon>Pezizomycotina</taxon>
        <taxon>Dothideomycetes</taxon>
        <taxon>Dothideomycetidae</taxon>
        <taxon>Capnodiales</taxon>
        <taxon>Capnodiaceae</taxon>
        <taxon>Polychaeton</taxon>
    </lineage>
</organism>
<dbReference type="InterPro" id="IPR022812">
    <property type="entry name" value="Dynamin"/>
</dbReference>
<dbReference type="SUPFAM" id="SSF52540">
    <property type="entry name" value="P-loop containing nucleoside triphosphate hydrolases"/>
    <property type="match status" value="1"/>
</dbReference>
<dbReference type="GO" id="GO:0005525">
    <property type="term" value="F:GTP binding"/>
    <property type="evidence" value="ECO:0007669"/>
    <property type="project" value="InterPro"/>
</dbReference>
<dbReference type="GO" id="GO:0005874">
    <property type="term" value="C:microtubule"/>
    <property type="evidence" value="ECO:0007669"/>
    <property type="project" value="TreeGrafter"/>
</dbReference>
<keyword evidence="6" id="KW-1185">Reference proteome</keyword>
<feature type="region of interest" description="Disordered" evidence="3">
    <location>
        <begin position="1"/>
        <end position="64"/>
    </location>
</feature>
<feature type="compositionally biased region" description="Acidic residues" evidence="3">
    <location>
        <begin position="514"/>
        <end position="525"/>
    </location>
</feature>
<dbReference type="InterPro" id="IPR001401">
    <property type="entry name" value="Dynamin_GTPase"/>
</dbReference>
<dbReference type="Gene3D" id="3.40.50.300">
    <property type="entry name" value="P-loop containing nucleotide triphosphate hydrolases"/>
    <property type="match status" value="1"/>
</dbReference>
<dbReference type="GO" id="GO:0005737">
    <property type="term" value="C:cytoplasm"/>
    <property type="evidence" value="ECO:0007669"/>
    <property type="project" value="TreeGrafter"/>
</dbReference>
<reference evidence="5" key="1">
    <citation type="journal article" date="2020" name="Stud. Mycol.">
        <title>101 Dothideomycetes genomes: a test case for predicting lifestyles and emergence of pathogens.</title>
        <authorList>
            <person name="Haridas S."/>
            <person name="Albert R."/>
            <person name="Binder M."/>
            <person name="Bloem J."/>
            <person name="Labutti K."/>
            <person name="Salamov A."/>
            <person name="Andreopoulos B."/>
            <person name="Baker S."/>
            <person name="Barry K."/>
            <person name="Bills G."/>
            <person name="Bluhm B."/>
            <person name="Cannon C."/>
            <person name="Castanera R."/>
            <person name="Culley D."/>
            <person name="Daum C."/>
            <person name="Ezra D."/>
            <person name="Gonzalez J."/>
            <person name="Henrissat B."/>
            <person name="Kuo A."/>
            <person name="Liang C."/>
            <person name="Lipzen A."/>
            <person name="Lutzoni F."/>
            <person name="Magnuson J."/>
            <person name="Mondo S."/>
            <person name="Nolan M."/>
            <person name="Ohm R."/>
            <person name="Pangilinan J."/>
            <person name="Park H.-J."/>
            <person name="Ramirez L."/>
            <person name="Alfaro M."/>
            <person name="Sun H."/>
            <person name="Tritt A."/>
            <person name="Yoshinaga Y."/>
            <person name="Zwiers L.-H."/>
            <person name="Turgeon B."/>
            <person name="Goodwin S."/>
            <person name="Spatafora J."/>
            <person name="Crous P."/>
            <person name="Grigoriev I."/>
        </authorList>
    </citation>
    <scope>NUCLEOTIDE SEQUENCE</scope>
    <source>
        <strain evidence="5">CBS 116435</strain>
    </source>
</reference>
<evidence type="ECO:0000256" key="1">
    <source>
        <dbReference type="ARBA" id="ARBA00022741"/>
    </source>
</evidence>
<dbReference type="GO" id="GO:0031623">
    <property type="term" value="P:receptor internalization"/>
    <property type="evidence" value="ECO:0007669"/>
    <property type="project" value="TreeGrafter"/>
</dbReference>
<dbReference type="PANTHER" id="PTHR11566:SF131">
    <property type="entry name" value="GTPASE, PUTATIVE (AFU_ORTHOLOGUE AFUA_6G07630)-RELATED"/>
    <property type="match status" value="1"/>
</dbReference>
<dbReference type="InterPro" id="IPR020850">
    <property type="entry name" value="GED_dom"/>
</dbReference>
<feature type="domain" description="GED" evidence="4">
    <location>
        <begin position="741"/>
        <end position="834"/>
    </location>
</feature>
<dbReference type="Proteomes" id="UP000799441">
    <property type="component" value="Unassembled WGS sequence"/>
</dbReference>
<dbReference type="InterPro" id="IPR027417">
    <property type="entry name" value="P-loop_NTPase"/>
</dbReference>
<evidence type="ECO:0000256" key="2">
    <source>
        <dbReference type="ARBA" id="ARBA00023134"/>
    </source>
</evidence>
<feature type="region of interest" description="Disordered" evidence="3">
    <location>
        <begin position="512"/>
        <end position="565"/>
    </location>
</feature>
<dbReference type="AlphaFoldDB" id="A0A9P4Q301"/>
<dbReference type="InterPro" id="IPR000375">
    <property type="entry name" value="Dynamin_stalk"/>
</dbReference>
<protein>
    <submittedName>
        <fullName evidence="5">P-loop containing nucleoside triphosphate hydrolase protein</fullName>
    </submittedName>
</protein>
<dbReference type="Pfam" id="PF01031">
    <property type="entry name" value="Dynamin_M"/>
    <property type="match status" value="1"/>
</dbReference>
<dbReference type="GO" id="GO:0005886">
    <property type="term" value="C:plasma membrane"/>
    <property type="evidence" value="ECO:0007669"/>
    <property type="project" value="TreeGrafter"/>
</dbReference>
<dbReference type="PROSITE" id="PS51388">
    <property type="entry name" value="GED"/>
    <property type="match status" value="1"/>
</dbReference>
<evidence type="ECO:0000313" key="5">
    <source>
        <dbReference type="EMBL" id="KAF2718418.1"/>
    </source>
</evidence>
<gene>
    <name evidence="5" type="ORF">K431DRAFT_306093</name>
</gene>
<dbReference type="EMBL" id="MU003825">
    <property type="protein sequence ID" value="KAF2718418.1"/>
    <property type="molecule type" value="Genomic_DNA"/>
</dbReference>
<proteinExistence type="predicted"/>
<name>A0A9P4Q301_9PEZI</name>
<dbReference type="Pfam" id="PF00350">
    <property type="entry name" value="Dynamin_N"/>
    <property type="match status" value="1"/>
</dbReference>
<accession>A0A9P4Q301</accession>
<keyword evidence="2" id="KW-0342">GTP-binding</keyword>
<dbReference type="GO" id="GO:0008017">
    <property type="term" value="F:microtubule binding"/>
    <property type="evidence" value="ECO:0007669"/>
    <property type="project" value="TreeGrafter"/>
</dbReference>
<comment type="caution">
    <text evidence="5">The sequence shown here is derived from an EMBL/GenBank/DDBJ whole genome shotgun (WGS) entry which is preliminary data.</text>
</comment>
<evidence type="ECO:0000256" key="3">
    <source>
        <dbReference type="SAM" id="MobiDB-lite"/>
    </source>
</evidence>